<name>R3WK13_9ENTE</name>
<dbReference type="PATRIC" id="fig|1158610.3.peg.2577"/>
<dbReference type="OrthoDB" id="2242134at2"/>
<keyword evidence="2" id="KW-1185">Reference proteome</keyword>
<gene>
    <name evidence="1" type="ORF">UC3_02596</name>
</gene>
<dbReference type="EMBL" id="AJAT01000017">
    <property type="protein sequence ID" value="EOL42245.1"/>
    <property type="molecule type" value="Genomic_DNA"/>
</dbReference>
<evidence type="ECO:0000313" key="1">
    <source>
        <dbReference type="EMBL" id="EOL42245.1"/>
    </source>
</evidence>
<protein>
    <submittedName>
        <fullName evidence="1">Uncharacterized protein</fullName>
    </submittedName>
</protein>
<comment type="caution">
    <text evidence="1">The sequence shown here is derived from an EMBL/GenBank/DDBJ whole genome shotgun (WGS) entry which is preliminary data.</text>
</comment>
<sequence length="168" mass="18969">MHIKKKKLTFLLFLIGLICISSSFYFLTKKRAPEAVITSGNMPDVGKNVKQMTAEELEKFLQEKADKNYINLEVNPNIYGQSKNKEVTLQIVNPKQNVFPISVEILDDSTNKTIAKTGAIQPTQYVENEQLLSTYEAGEYPVTFIVSIYNVMKEKKGETQIAGMLIIT</sequence>
<dbReference type="HOGENOM" id="CLU_098580_2_0_9"/>
<dbReference type="STRING" id="154621.RV11_GL002163"/>
<dbReference type="Proteomes" id="UP000013785">
    <property type="component" value="Unassembled WGS sequence"/>
</dbReference>
<accession>R3WK13</accession>
<dbReference type="AlphaFoldDB" id="R3WK13"/>
<organism evidence="1 2">
    <name type="scientific">Enterococcus phoeniculicola ATCC BAA-412</name>
    <dbReference type="NCBI Taxonomy" id="1158610"/>
    <lineage>
        <taxon>Bacteria</taxon>
        <taxon>Bacillati</taxon>
        <taxon>Bacillota</taxon>
        <taxon>Bacilli</taxon>
        <taxon>Lactobacillales</taxon>
        <taxon>Enterococcaceae</taxon>
        <taxon>Enterococcus</taxon>
    </lineage>
</organism>
<evidence type="ECO:0000313" key="2">
    <source>
        <dbReference type="Proteomes" id="UP000013785"/>
    </source>
</evidence>
<dbReference type="RefSeq" id="WP_010769234.1">
    <property type="nucleotide sequence ID" value="NZ_ASWE01000001.1"/>
</dbReference>
<reference evidence="1 2" key="1">
    <citation type="submission" date="2013-02" db="EMBL/GenBank/DDBJ databases">
        <title>The Genome Sequence of Enterococcus phoeniculicola BAA-412.</title>
        <authorList>
            <consortium name="The Broad Institute Genome Sequencing Platform"/>
            <consortium name="The Broad Institute Genome Sequencing Center for Infectious Disease"/>
            <person name="Earl A.M."/>
            <person name="Gilmore M.S."/>
            <person name="Lebreton F."/>
            <person name="Walker B."/>
            <person name="Young S.K."/>
            <person name="Zeng Q."/>
            <person name="Gargeya S."/>
            <person name="Fitzgerald M."/>
            <person name="Haas B."/>
            <person name="Abouelleil A."/>
            <person name="Alvarado L."/>
            <person name="Arachchi H.M."/>
            <person name="Berlin A.M."/>
            <person name="Chapman S.B."/>
            <person name="Dewar J."/>
            <person name="Goldberg J."/>
            <person name="Griggs A."/>
            <person name="Gujja S."/>
            <person name="Hansen M."/>
            <person name="Howarth C."/>
            <person name="Imamovic A."/>
            <person name="Larimer J."/>
            <person name="McCowan C."/>
            <person name="Murphy C."/>
            <person name="Neiman D."/>
            <person name="Pearson M."/>
            <person name="Priest M."/>
            <person name="Roberts A."/>
            <person name="Saif S."/>
            <person name="Shea T."/>
            <person name="Sisk P."/>
            <person name="Sykes S."/>
            <person name="Wortman J."/>
            <person name="Nusbaum C."/>
            <person name="Birren B."/>
        </authorList>
    </citation>
    <scope>NUCLEOTIDE SEQUENCE [LARGE SCALE GENOMIC DNA]</scope>
    <source>
        <strain evidence="1 2">ATCC BAA-412</strain>
    </source>
</reference>
<proteinExistence type="predicted"/>
<dbReference type="eggNOG" id="ENOG50336RA">
    <property type="taxonomic scope" value="Bacteria"/>
</dbReference>